<dbReference type="RefSeq" id="WP_039415803.1">
    <property type="nucleotide sequence ID" value="NZ_JWSZ01000011.1"/>
</dbReference>
<evidence type="ECO:0000313" key="2">
    <source>
        <dbReference type="EMBL" id="KIC57746.1"/>
    </source>
</evidence>
<feature type="transmembrane region" description="Helical" evidence="1">
    <location>
        <begin position="59"/>
        <end position="78"/>
    </location>
</feature>
<keyword evidence="1" id="KW-0472">Membrane</keyword>
<dbReference type="EMBL" id="JWSZ01000011">
    <property type="protein sequence ID" value="KIC57746.1"/>
    <property type="molecule type" value="Genomic_DNA"/>
</dbReference>
<feature type="transmembrane region" description="Helical" evidence="1">
    <location>
        <begin position="33"/>
        <end position="52"/>
    </location>
</feature>
<reference evidence="2 3" key="1">
    <citation type="submission" date="2014-12" db="EMBL/GenBank/DDBJ databases">
        <title>Genome sequencing of Microbacterium hominis TPW29.</title>
        <authorList>
            <person name="Tan P.W."/>
            <person name="Chan K.-G."/>
        </authorList>
    </citation>
    <scope>NUCLEOTIDE SEQUENCE [LARGE SCALE GENOMIC DNA]</scope>
    <source>
        <strain evidence="2 3">TPW29</strain>
    </source>
</reference>
<keyword evidence="1" id="KW-1133">Transmembrane helix</keyword>
<gene>
    <name evidence="2" type="ORF">RM52_09055</name>
</gene>
<comment type="caution">
    <text evidence="2">The sequence shown here is derived from an EMBL/GenBank/DDBJ whole genome shotgun (WGS) entry which is preliminary data.</text>
</comment>
<keyword evidence="1" id="KW-0812">Transmembrane</keyword>
<dbReference type="AlphaFoldDB" id="A0A0B4CTT8"/>
<name>A0A0B4CTT8_9MICO</name>
<organism evidence="2 3">
    <name type="scientific">Microbacterium hominis</name>
    <dbReference type="NCBI Taxonomy" id="162426"/>
    <lineage>
        <taxon>Bacteria</taxon>
        <taxon>Bacillati</taxon>
        <taxon>Actinomycetota</taxon>
        <taxon>Actinomycetes</taxon>
        <taxon>Micrococcales</taxon>
        <taxon>Microbacteriaceae</taxon>
        <taxon>Microbacterium</taxon>
    </lineage>
</organism>
<accession>A0A0B4CTT8</accession>
<sequence>MRIARIGSWAVAAVIGLLYGAAGTIGQSAQWGVIPLGLIVAVAGTGALLLAVRLLTGDRWAGLATGLGVMLTTLVLSGRGPGGSVVVPAPADGEISTGVIWTLAVPVMVAIVVAWPRLAPRASASGAPSLDDDPASTN</sequence>
<proteinExistence type="predicted"/>
<evidence type="ECO:0000256" key="1">
    <source>
        <dbReference type="SAM" id="Phobius"/>
    </source>
</evidence>
<feature type="transmembrane region" description="Helical" evidence="1">
    <location>
        <begin position="98"/>
        <end position="115"/>
    </location>
</feature>
<evidence type="ECO:0000313" key="3">
    <source>
        <dbReference type="Proteomes" id="UP000031202"/>
    </source>
</evidence>
<protein>
    <submittedName>
        <fullName evidence="2">Histidinol dehydrogenase</fullName>
    </submittedName>
</protein>
<dbReference type="Proteomes" id="UP000031202">
    <property type="component" value="Unassembled WGS sequence"/>
</dbReference>